<dbReference type="GO" id="GO:0009653">
    <property type="term" value="P:anatomical structure morphogenesis"/>
    <property type="evidence" value="ECO:0007669"/>
    <property type="project" value="UniProtKB-ARBA"/>
</dbReference>
<dbReference type="PANTHER" id="PTHR19134:SF544">
    <property type="entry name" value="IP14232P"/>
    <property type="match status" value="1"/>
</dbReference>
<organism evidence="5">
    <name type="scientific">Culex pipiens</name>
    <name type="common">House mosquito</name>
    <dbReference type="NCBI Taxonomy" id="7175"/>
    <lineage>
        <taxon>Eukaryota</taxon>
        <taxon>Metazoa</taxon>
        <taxon>Ecdysozoa</taxon>
        <taxon>Arthropoda</taxon>
        <taxon>Hexapoda</taxon>
        <taxon>Insecta</taxon>
        <taxon>Pterygota</taxon>
        <taxon>Neoptera</taxon>
        <taxon>Endopterygota</taxon>
        <taxon>Diptera</taxon>
        <taxon>Nematocera</taxon>
        <taxon>Culicoidea</taxon>
        <taxon>Culicidae</taxon>
        <taxon>Culicinae</taxon>
        <taxon>Culicini</taxon>
        <taxon>Culex</taxon>
        <taxon>Culex</taxon>
    </lineage>
</organism>
<dbReference type="PROSITE" id="PS00383">
    <property type="entry name" value="TYR_PHOSPHATASE_1"/>
    <property type="match status" value="1"/>
</dbReference>
<feature type="compositionally biased region" description="Low complexity" evidence="1">
    <location>
        <begin position="1140"/>
        <end position="1153"/>
    </location>
</feature>
<evidence type="ECO:0000256" key="2">
    <source>
        <dbReference type="SAM" id="Phobius"/>
    </source>
</evidence>
<feature type="region of interest" description="Disordered" evidence="1">
    <location>
        <begin position="1199"/>
        <end position="1219"/>
    </location>
</feature>
<dbReference type="PANTHER" id="PTHR19134">
    <property type="entry name" value="RECEPTOR-TYPE TYROSINE-PROTEIN PHOSPHATASE"/>
    <property type="match status" value="1"/>
</dbReference>
<evidence type="ECO:0000259" key="4">
    <source>
        <dbReference type="PROSITE" id="PS50056"/>
    </source>
</evidence>
<dbReference type="SUPFAM" id="SSF52799">
    <property type="entry name" value="(Phosphotyrosine protein) phosphatases II"/>
    <property type="match status" value="1"/>
</dbReference>
<feature type="region of interest" description="Disordered" evidence="1">
    <location>
        <begin position="717"/>
        <end position="840"/>
    </location>
</feature>
<feature type="compositionally biased region" description="Polar residues" evidence="1">
    <location>
        <begin position="812"/>
        <end position="834"/>
    </location>
</feature>
<evidence type="ECO:0000313" key="5">
    <source>
        <dbReference type="EMBL" id="CAG6467940.1"/>
    </source>
</evidence>
<dbReference type="InterPro" id="IPR029021">
    <property type="entry name" value="Prot-tyrosine_phosphatase-like"/>
</dbReference>
<proteinExistence type="predicted"/>
<dbReference type="GO" id="GO:0048666">
    <property type="term" value="P:neuron development"/>
    <property type="evidence" value="ECO:0007669"/>
    <property type="project" value="UniProtKB-ARBA"/>
</dbReference>
<dbReference type="PRINTS" id="PR00700">
    <property type="entry name" value="PRTYPHPHTASE"/>
</dbReference>
<dbReference type="InterPro" id="IPR016130">
    <property type="entry name" value="Tyr_Pase_AS"/>
</dbReference>
<feature type="compositionally biased region" description="Acidic residues" evidence="1">
    <location>
        <begin position="797"/>
        <end position="809"/>
    </location>
</feature>
<reference evidence="5" key="1">
    <citation type="submission" date="2021-05" db="EMBL/GenBank/DDBJ databases">
        <authorList>
            <person name="Alioto T."/>
            <person name="Alioto T."/>
            <person name="Gomez Garrido J."/>
        </authorList>
    </citation>
    <scope>NUCLEOTIDE SEQUENCE</scope>
</reference>
<evidence type="ECO:0000256" key="1">
    <source>
        <dbReference type="SAM" id="MobiDB-lite"/>
    </source>
</evidence>
<name>A0A8D8FEK8_CULPI</name>
<feature type="compositionally biased region" description="Polar residues" evidence="1">
    <location>
        <begin position="1209"/>
        <end position="1219"/>
    </location>
</feature>
<keyword evidence="2" id="KW-1133">Transmembrane helix</keyword>
<accession>A0A8D8FEK8</accession>
<feature type="compositionally biased region" description="Polar residues" evidence="1">
    <location>
        <begin position="667"/>
        <end position="680"/>
    </location>
</feature>
<feature type="region of interest" description="Disordered" evidence="1">
    <location>
        <begin position="270"/>
        <end position="291"/>
    </location>
</feature>
<feature type="transmembrane region" description="Helical" evidence="2">
    <location>
        <begin position="844"/>
        <end position="868"/>
    </location>
</feature>
<dbReference type="InterPro" id="IPR000242">
    <property type="entry name" value="PTP_cat"/>
</dbReference>
<keyword evidence="2" id="KW-0472">Membrane</keyword>
<dbReference type="GO" id="GO:0004725">
    <property type="term" value="F:protein tyrosine phosphatase activity"/>
    <property type="evidence" value="ECO:0007669"/>
    <property type="project" value="InterPro"/>
</dbReference>
<feature type="compositionally biased region" description="Low complexity" evidence="1">
    <location>
        <begin position="271"/>
        <end position="291"/>
    </location>
</feature>
<sequence length="1310" mass="143117">MHWRNAKSKMAPTIAVTALVAVTLAALLCQHAVQGGIIVKRQALSAEEELTTVAPPATTVATIEEREETSTEAAPTTRTISFERDVEGLTKEIEFGYDSENREASGEQASVAELTRVDPTAVTTEVPLEEEETVATTVPPVIASAEVSSSREEPIAKLVDNSVTARSKANDISAELEATTTVATTDDVPTTVVPAASGEEVVEAQSDVGSGVVEFQTEGRHAVIDVEQFKSVEEASLPRFELERYTSASNFSQGGISLEDSRAERDQFFATTPSSLLPEPTTTTTESLEPSDSVTQLVFTENNEVLVPEGTNHTIERNSTVRVEQREVESTDYEVVSNEVRNQTLVKGGKKGKFLDQFGATEDNDINGAVWALAGMRMVDRASSKVGEATEGSVEVVRDENENVVANNTLKQLMDWAAIMQAADFANTSFVRPTSGEVVDLKSELKDRRKYGNRTPGELDAASEENRITSVVTEVVPEASVEVTTVVAPKVEVSSTTEAAGDDDLEDFKFEDRSKVMTTKRPELTNFIQETTTVFNVRTEEAMTTMRPTRNYEVSENVDETEKFALPGRTTTTGRSEISTTFEDIPVTTYSPASPVAKRTDATTESLIPTTFESMRAVITRRPAVTTTQEPRSAEETTLLMTTMITTTTTTVAPTTTNGANEPVVNDQDNGSSEIDVNSVNQTNNEIVMITTTTTESADSIIPQQSTVLPTVVEFRPSQETTDTSSPSEQSEEQPTVPNQPVQVDDKSVYDTVSETTLSPVPEPEPSAAPEPEPTASEPAVTSTRRSIERQMTTEVLSEEESVTEEDYVELNASTVANANSSKSPLDQNATEPTAEQEEEGSGVVVAVVTSLVVVIVVLLLIAAYLIFRKRQAQVSYGQRCRPVGLDAYSLDNVSVYNSVRRGKGNTMRMSKRSYGNSAFEDPGLKTNPLTVAELANIIQNKTAIYDEFKEIPNVTARADEVPEGCEDKNRYANVVPLPETRVHLKRINDDEKTEYINANFVKGPKDSSNYYIACQAPMENTINDFWRMIWEQNSKVIIMATDLSENGVEKCAEYLPPSVVLDNNRTFGDFQLTLKNRENKEKYTISTVHLRNTQTNTWREIMHFWYQWPDTGVPIDESSIIAMLLEARSYSRLAPAEMAETTTPAATNTNTTSNGGRDTLGMGMAMGMNGITSIAEEDSTSQLDSSLVSSLNVDSSNNNVVGGKTASEPPSSIMTNGTNTMDKHKSLQRTQGPITMHCSPGTGRTGTIIACDVALRAVEIPPRNVDVPHIVYYVRRGRASAVRTREQYELIYRVANVYATKLTGPTIET</sequence>
<keyword evidence="5" id="KW-0675">Receptor</keyword>
<dbReference type="SMART" id="SM00194">
    <property type="entry name" value="PTPc"/>
    <property type="match status" value="1"/>
</dbReference>
<feature type="compositionally biased region" description="Low complexity" evidence="1">
    <location>
        <begin position="718"/>
        <end position="736"/>
    </location>
</feature>
<dbReference type="InterPro" id="IPR003595">
    <property type="entry name" value="Tyr_Pase_cat"/>
</dbReference>
<feature type="domain" description="Tyrosine-protein phosphatase" evidence="3">
    <location>
        <begin position="968"/>
        <end position="1299"/>
    </location>
</feature>
<dbReference type="InterPro" id="IPR000387">
    <property type="entry name" value="Tyr_Pase_dom"/>
</dbReference>
<keyword evidence="2" id="KW-0812">Transmembrane</keyword>
<dbReference type="SMART" id="SM00404">
    <property type="entry name" value="PTPc_motif"/>
    <property type="match status" value="1"/>
</dbReference>
<feature type="domain" description="Tyrosine specific protein phosphatases" evidence="4">
    <location>
        <begin position="1219"/>
        <end position="1290"/>
    </location>
</feature>
<dbReference type="PROSITE" id="PS50056">
    <property type="entry name" value="TYR_PHOSPHATASE_2"/>
    <property type="match status" value="1"/>
</dbReference>
<feature type="region of interest" description="Disordered" evidence="1">
    <location>
        <begin position="1140"/>
        <end position="1160"/>
    </location>
</feature>
<dbReference type="CDD" id="cd00047">
    <property type="entry name" value="PTPc"/>
    <property type="match status" value="1"/>
</dbReference>
<feature type="compositionally biased region" description="Pro residues" evidence="1">
    <location>
        <begin position="761"/>
        <end position="773"/>
    </location>
</feature>
<evidence type="ECO:0000259" key="3">
    <source>
        <dbReference type="PROSITE" id="PS50055"/>
    </source>
</evidence>
<dbReference type="InterPro" id="IPR050348">
    <property type="entry name" value="Protein-Tyr_Phosphatase"/>
</dbReference>
<dbReference type="Pfam" id="PF00102">
    <property type="entry name" value="Y_phosphatase"/>
    <property type="match status" value="2"/>
</dbReference>
<dbReference type="EMBL" id="HBUE01059398">
    <property type="protein sequence ID" value="CAG6467940.1"/>
    <property type="molecule type" value="Transcribed_RNA"/>
</dbReference>
<dbReference type="Gene3D" id="3.90.190.10">
    <property type="entry name" value="Protein tyrosine phosphatase superfamily"/>
    <property type="match status" value="1"/>
</dbReference>
<protein>
    <submittedName>
        <fullName evidence="5">Tyrosine-protein phosphatase non-receptor type 9</fullName>
    </submittedName>
</protein>
<feature type="region of interest" description="Disordered" evidence="1">
    <location>
        <begin position="652"/>
        <end position="680"/>
    </location>
</feature>
<dbReference type="PROSITE" id="PS50055">
    <property type="entry name" value="TYR_PHOSPHATASE_PTP"/>
    <property type="match status" value="1"/>
</dbReference>